<dbReference type="EMBL" id="KQ095945">
    <property type="protein sequence ID" value="KMS94122.1"/>
    <property type="molecule type" value="Genomic_DNA"/>
</dbReference>
<accession>A0A0J8B2P9</accession>
<dbReference type="AlphaFoldDB" id="A0A0J8B2P9"/>
<organism evidence="2 3">
    <name type="scientific">Beta vulgaris subsp. vulgaris</name>
    <name type="common">Beet</name>
    <dbReference type="NCBI Taxonomy" id="3555"/>
    <lineage>
        <taxon>Eukaryota</taxon>
        <taxon>Viridiplantae</taxon>
        <taxon>Streptophyta</taxon>
        <taxon>Embryophyta</taxon>
        <taxon>Tracheophyta</taxon>
        <taxon>Spermatophyta</taxon>
        <taxon>Magnoliopsida</taxon>
        <taxon>eudicotyledons</taxon>
        <taxon>Gunneridae</taxon>
        <taxon>Pentapetalae</taxon>
        <taxon>Caryophyllales</taxon>
        <taxon>Chenopodiaceae</taxon>
        <taxon>Betoideae</taxon>
        <taxon>Beta</taxon>
    </lineage>
</organism>
<dbReference type="Proteomes" id="UP000035740">
    <property type="component" value="Unassembled WGS sequence"/>
</dbReference>
<sequence length="202" mass="21605">MFPAFENAQQQQQQQSSSFSQTAMNDSKLPAFGQFAPLSGNSMADAFKPASNPFGGFSSNNFAAPNMTTSQTGFGFASSLSTSASSFPGLQTLAFPQFTSPSNPPALSGHDAGREPPESVFAEFVRPAAMKPSEPVPSASAPSRSYCTFFQKGPVGMEKAALFCMKFRRLLMLMGHQSLSLGQILSLGRKQLQITRLDLKAI</sequence>
<name>A0A0J8B2P9_BETVV</name>
<evidence type="ECO:0000313" key="3">
    <source>
        <dbReference type="Proteomes" id="UP000035740"/>
    </source>
</evidence>
<reference evidence="2 3" key="1">
    <citation type="journal article" date="2014" name="Nature">
        <title>The genome of the recently domesticated crop plant sugar beet (Beta vulgaris).</title>
        <authorList>
            <person name="Dohm J.C."/>
            <person name="Minoche A.E."/>
            <person name="Holtgrawe D."/>
            <person name="Capella-Gutierrez S."/>
            <person name="Zakrzewski F."/>
            <person name="Tafer H."/>
            <person name="Rupp O."/>
            <person name="Sorensen T.R."/>
            <person name="Stracke R."/>
            <person name="Reinhardt R."/>
            <person name="Goesmann A."/>
            <person name="Kraft T."/>
            <person name="Schulz B."/>
            <person name="Stadler P.F."/>
            <person name="Schmidt T."/>
            <person name="Gabaldon T."/>
            <person name="Lehrach H."/>
            <person name="Weisshaar B."/>
            <person name="Himmelbauer H."/>
        </authorList>
    </citation>
    <scope>NUCLEOTIDE SEQUENCE [LARGE SCALE GENOMIC DNA]</scope>
    <source>
        <tissue evidence="2">Taproot</tissue>
    </source>
</reference>
<proteinExistence type="predicted"/>
<keyword evidence="3" id="KW-1185">Reference proteome</keyword>
<gene>
    <name evidence="2" type="ORF">BVRB_024580</name>
</gene>
<evidence type="ECO:0000256" key="1">
    <source>
        <dbReference type="SAM" id="MobiDB-lite"/>
    </source>
</evidence>
<feature type="region of interest" description="Disordered" evidence="1">
    <location>
        <begin position="1"/>
        <end position="23"/>
    </location>
</feature>
<dbReference type="Gramene" id="KMS94122">
    <property type="protein sequence ID" value="KMS94122"/>
    <property type="gene ID" value="BVRB_024580"/>
</dbReference>
<feature type="non-terminal residue" evidence="2">
    <location>
        <position position="202"/>
    </location>
</feature>
<protein>
    <submittedName>
        <fullName evidence="2">Uncharacterized protein</fullName>
    </submittedName>
</protein>
<feature type="compositionally biased region" description="Low complexity" evidence="1">
    <location>
        <begin position="9"/>
        <end position="21"/>
    </location>
</feature>
<evidence type="ECO:0000313" key="2">
    <source>
        <dbReference type="EMBL" id="KMS94122.1"/>
    </source>
</evidence>